<accession>A0A7X0RTK8</accession>
<dbReference type="EMBL" id="JACJVP010000025">
    <property type="protein sequence ID" value="MBB6672150.1"/>
    <property type="molecule type" value="Genomic_DNA"/>
</dbReference>
<keyword evidence="2" id="KW-1185">Reference proteome</keyword>
<gene>
    <name evidence="1" type="ORF">H7C19_15835</name>
</gene>
<dbReference type="InterPro" id="IPR009229">
    <property type="entry name" value="AgrD"/>
</dbReference>
<dbReference type="RefSeq" id="WP_185143629.1">
    <property type="nucleotide sequence ID" value="NZ_JACJVP010000025.1"/>
</dbReference>
<dbReference type="AlphaFoldDB" id="A0A7X0RTK8"/>
<name>A0A7X0RTK8_9BACL</name>
<sequence length="40" mass="4251">MSKRLLKVAATLIGAVAFLAVAPASFVWVNQPEVPAELLE</sequence>
<organism evidence="1 2">
    <name type="scientific">Cohnella nanjingensis</name>
    <dbReference type="NCBI Taxonomy" id="1387779"/>
    <lineage>
        <taxon>Bacteria</taxon>
        <taxon>Bacillati</taxon>
        <taxon>Bacillota</taxon>
        <taxon>Bacilli</taxon>
        <taxon>Bacillales</taxon>
        <taxon>Paenibacillaceae</taxon>
        <taxon>Cohnella</taxon>
    </lineage>
</organism>
<protein>
    <submittedName>
        <fullName evidence="1">Cyclic lactone autoinducer peptide</fullName>
    </submittedName>
</protein>
<evidence type="ECO:0000313" key="2">
    <source>
        <dbReference type="Proteomes" id="UP000547209"/>
    </source>
</evidence>
<proteinExistence type="predicted"/>
<evidence type="ECO:0000313" key="1">
    <source>
        <dbReference type="EMBL" id="MBB6672150.1"/>
    </source>
</evidence>
<comment type="caution">
    <text evidence="1">The sequence shown here is derived from an EMBL/GenBank/DDBJ whole genome shotgun (WGS) entry which is preliminary data.</text>
</comment>
<reference evidence="1 2" key="1">
    <citation type="submission" date="2020-08" db="EMBL/GenBank/DDBJ databases">
        <title>Cohnella phylogeny.</title>
        <authorList>
            <person name="Dunlap C."/>
        </authorList>
    </citation>
    <scope>NUCLEOTIDE SEQUENCE [LARGE SCALE GENOMIC DNA]</scope>
    <source>
        <strain evidence="1 2">DSM 28246</strain>
    </source>
</reference>
<dbReference type="NCBIfam" id="TIGR04223">
    <property type="entry name" value="quorum_AgrD"/>
    <property type="match status" value="1"/>
</dbReference>
<dbReference type="Proteomes" id="UP000547209">
    <property type="component" value="Unassembled WGS sequence"/>
</dbReference>